<evidence type="ECO:0000313" key="3">
    <source>
        <dbReference type="Proteomes" id="UP000243006"/>
    </source>
</evidence>
<evidence type="ECO:0000256" key="1">
    <source>
        <dbReference type="SAM" id="MobiDB-lite"/>
    </source>
</evidence>
<feature type="compositionally biased region" description="Basic residues" evidence="1">
    <location>
        <begin position="19"/>
        <end position="28"/>
    </location>
</feature>
<reference evidence="2 3" key="1">
    <citation type="submission" date="2015-04" db="EMBL/GenBank/DDBJ databases">
        <title>Draft genome of the roundworm Trichinella nativa.</title>
        <authorList>
            <person name="Mitreva M."/>
        </authorList>
    </citation>
    <scope>NUCLEOTIDE SEQUENCE [LARGE SCALE GENOMIC DNA]</scope>
    <source>
        <strain evidence="2 3">ISS45</strain>
    </source>
</reference>
<organism evidence="2 3">
    <name type="scientific">Trichinella nativa</name>
    <dbReference type="NCBI Taxonomy" id="6335"/>
    <lineage>
        <taxon>Eukaryota</taxon>
        <taxon>Metazoa</taxon>
        <taxon>Ecdysozoa</taxon>
        <taxon>Nematoda</taxon>
        <taxon>Enoplea</taxon>
        <taxon>Dorylaimia</taxon>
        <taxon>Trichinellida</taxon>
        <taxon>Trichinellidae</taxon>
        <taxon>Trichinella</taxon>
    </lineage>
</organism>
<dbReference type="EMBL" id="LVZM01015609">
    <property type="protein sequence ID" value="OUC43263.1"/>
    <property type="molecule type" value="Genomic_DNA"/>
</dbReference>
<gene>
    <name evidence="2" type="ORF">D917_09868</name>
</gene>
<feature type="compositionally biased region" description="Polar residues" evidence="1">
    <location>
        <begin position="47"/>
        <end position="69"/>
    </location>
</feature>
<feature type="non-terminal residue" evidence="2">
    <location>
        <position position="1"/>
    </location>
</feature>
<dbReference type="Proteomes" id="UP000243006">
    <property type="component" value="Unassembled WGS sequence"/>
</dbReference>
<evidence type="ECO:0000313" key="2">
    <source>
        <dbReference type="EMBL" id="OUC43263.1"/>
    </source>
</evidence>
<proteinExistence type="predicted"/>
<sequence length="140" mass="15773">SDSFADALGSVDYLPKNYNRSHKRKLGQKSKQIPNGDSLPDVEILKSLQTSLNEPGPSNQSNPPSYNKPKTNDCAIKKSCTMKVFIDVTCCNSDYDYLDQQLVKRGHSRTQVYSGRRSHTVQSIQKLFDMCIRVLSDNID</sequence>
<feature type="region of interest" description="Disordered" evidence="1">
    <location>
        <begin position="1"/>
        <end position="72"/>
    </location>
</feature>
<accession>A0A1Y3EDM6</accession>
<protein>
    <submittedName>
        <fullName evidence="2">Uncharacterized protein</fullName>
    </submittedName>
</protein>
<comment type="caution">
    <text evidence="2">The sequence shown here is derived from an EMBL/GenBank/DDBJ whole genome shotgun (WGS) entry which is preliminary data.</text>
</comment>
<dbReference type="AlphaFoldDB" id="A0A1Y3EDM6"/>
<name>A0A1Y3EDM6_9BILA</name>
<feature type="non-terminal residue" evidence="2">
    <location>
        <position position="140"/>
    </location>
</feature>